<dbReference type="Gene3D" id="1.25.40.10">
    <property type="entry name" value="Tetratricopeptide repeat domain"/>
    <property type="match status" value="2"/>
</dbReference>
<feature type="transmembrane region" description="Helical" evidence="2">
    <location>
        <begin position="20"/>
        <end position="38"/>
    </location>
</feature>
<dbReference type="SMART" id="SM00028">
    <property type="entry name" value="TPR"/>
    <property type="match status" value="3"/>
</dbReference>
<dbReference type="PROSITE" id="PS50005">
    <property type="entry name" value="TPR"/>
    <property type="match status" value="1"/>
</dbReference>
<keyword evidence="1" id="KW-0802">TPR repeat</keyword>
<organism evidence="3 4">
    <name type="scientific">Thermomonas aquatica</name>
    <dbReference type="NCBI Taxonomy" id="2202149"/>
    <lineage>
        <taxon>Bacteria</taxon>
        <taxon>Pseudomonadati</taxon>
        <taxon>Pseudomonadota</taxon>
        <taxon>Gammaproteobacteria</taxon>
        <taxon>Lysobacterales</taxon>
        <taxon>Lysobacteraceae</taxon>
        <taxon>Thermomonas</taxon>
    </lineage>
</organism>
<dbReference type="AlphaFoldDB" id="A0A5B7ZW42"/>
<keyword evidence="2" id="KW-1133">Transmembrane helix</keyword>
<dbReference type="PANTHER" id="PTHR12558">
    <property type="entry name" value="CELL DIVISION CYCLE 16,23,27"/>
    <property type="match status" value="1"/>
</dbReference>
<dbReference type="EMBL" id="CP040871">
    <property type="protein sequence ID" value="QDA58062.1"/>
    <property type="molecule type" value="Genomic_DNA"/>
</dbReference>
<evidence type="ECO:0000256" key="2">
    <source>
        <dbReference type="SAM" id="Phobius"/>
    </source>
</evidence>
<sequence>MTNDDEGLLLKPEPRKPGKYVAMGMAVLALLAVGYFSWGKFMRPAPRDAAGMPAQEAAADAVQAPSVTIAVLPLARAGEAAAQPADPASAEFLIGALKGGDADADADYFNDGLSAYFAGELSQYSGVQVITPASSFQLRDNGELVRAIGRKLGASHLLQGTAQRSGDGLRMDIALVRVEDGATLWFEHYQRPYKDLFKLQDEVVAALGVALKAKRLPAPQGAQEERPRSGDLQAYDALLRGESSQLRGDGEGLRQAMAAYERATALDPGYAEAHARLALARIQLATRFPSEAGDLREHGEKARREAATALRLAPDSAEAHKANAAWMGGIALDQAGAMHETLRALALSPQDPELLHTLAIQQTAFGQLQQAAGNLRRVLVLDPLSATAQYHLGGVYLGLNDYPQAEHALAEALALRPDLSVVRAFQAIAVFQQNRVDEAVRIAEAEPDPLWKTYALAMVYWAKGDRARSDAELQSLIKDKAGSAATQIADIYAQRDDEASMFHWLDVARDSGDPGIVEIRYLPFVSRYAADPRFIALAKELDLVPEAPAADKAGEPRG</sequence>
<keyword evidence="4" id="KW-1185">Reference proteome</keyword>
<proteinExistence type="predicted"/>
<dbReference type="Proteomes" id="UP000308149">
    <property type="component" value="Chromosome"/>
</dbReference>
<dbReference type="InterPro" id="IPR011990">
    <property type="entry name" value="TPR-like_helical_dom_sf"/>
</dbReference>
<dbReference type="SUPFAM" id="SSF48452">
    <property type="entry name" value="TPR-like"/>
    <property type="match status" value="2"/>
</dbReference>
<dbReference type="Pfam" id="PF14559">
    <property type="entry name" value="TPR_19"/>
    <property type="match status" value="1"/>
</dbReference>
<protein>
    <submittedName>
        <fullName evidence="3">Tetratricopeptide repeat protein</fullName>
    </submittedName>
</protein>
<reference evidence="3 4" key="1">
    <citation type="submission" date="2019-06" db="EMBL/GenBank/DDBJ databases">
        <title>Thermomonas aquatica sp. nov., isolated from an industrial wastewater treatment plant.</title>
        <authorList>
            <person name="Jeon J.H."/>
            <person name="Park D.-S."/>
        </authorList>
    </citation>
    <scope>NUCLEOTIDE SEQUENCE [LARGE SCALE GENOMIC DNA]</scope>
    <source>
        <strain evidence="3 4">SY21</strain>
    </source>
</reference>
<dbReference type="OrthoDB" id="1971692at2"/>
<feature type="repeat" description="TPR" evidence="1">
    <location>
        <begin position="386"/>
        <end position="419"/>
    </location>
</feature>
<evidence type="ECO:0000313" key="3">
    <source>
        <dbReference type="EMBL" id="QDA58062.1"/>
    </source>
</evidence>
<keyword evidence="2" id="KW-0812">Transmembrane</keyword>
<dbReference type="KEGG" id="thes:FHQ07_12455"/>
<accession>A0A5B7ZW42</accession>
<name>A0A5B7ZW42_9GAMM</name>
<evidence type="ECO:0000313" key="4">
    <source>
        <dbReference type="Proteomes" id="UP000308149"/>
    </source>
</evidence>
<gene>
    <name evidence="3" type="ORF">FHQ07_12455</name>
</gene>
<dbReference type="InterPro" id="IPR019734">
    <property type="entry name" value="TPR_rpt"/>
</dbReference>
<dbReference type="PANTHER" id="PTHR12558:SF33">
    <property type="entry name" value="BLL7664 PROTEIN"/>
    <property type="match status" value="1"/>
</dbReference>
<dbReference type="RefSeq" id="WP_139717164.1">
    <property type="nucleotide sequence ID" value="NZ_CP040871.1"/>
</dbReference>
<keyword evidence="2" id="KW-0472">Membrane</keyword>
<evidence type="ECO:0000256" key="1">
    <source>
        <dbReference type="PROSITE-ProRule" id="PRU00339"/>
    </source>
</evidence>